<name>A0A964T8T9_9FLAO</name>
<comment type="caution">
    <text evidence="2">The sequence shown here is derived from an EMBL/GenBank/DDBJ whole genome shotgun (WGS) entry which is preliminary data.</text>
</comment>
<dbReference type="InterPro" id="IPR014710">
    <property type="entry name" value="RmlC-like_jellyroll"/>
</dbReference>
<dbReference type="RefSeq" id="WP_166521764.1">
    <property type="nucleotide sequence ID" value="NZ_JAAABI010000001.1"/>
</dbReference>
<dbReference type="SUPFAM" id="SSF51182">
    <property type="entry name" value="RmlC-like cupins"/>
    <property type="match status" value="1"/>
</dbReference>
<keyword evidence="3" id="KW-1185">Reference proteome</keyword>
<dbReference type="Gene3D" id="2.60.120.10">
    <property type="entry name" value="Jelly Rolls"/>
    <property type="match status" value="1"/>
</dbReference>
<organism evidence="2 3">
    <name type="scientific">Flagellimonas ochracea</name>
    <dbReference type="NCBI Taxonomy" id="2696472"/>
    <lineage>
        <taxon>Bacteria</taxon>
        <taxon>Pseudomonadati</taxon>
        <taxon>Bacteroidota</taxon>
        <taxon>Flavobacteriia</taxon>
        <taxon>Flavobacteriales</taxon>
        <taxon>Flavobacteriaceae</taxon>
        <taxon>Flagellimonas</taxon>
    </lineage>
</organism>
<dbReference type="Proteomes" id="UP000667650">
    <property type="component" value="Unassembled WGS sequence"/>
</dbReference>
<sequence length="109" mass="12223">MKITPKEALKKLTEIDSPFLTLFEHGTLSLEIYKPEKVDLQKPHSRDEVYVVVAGSGTFMMDGKHTDFGPGDFLFVPAGVEHRFENFTDDFATWVLFYGPEGGESAHGK</sequence>
<dbReference type="AlphaFoldDB" id="A0A964T8T9"/>
<gene>
    <name evidence="2" type="ORF">GTQ34_00290</name>
</gene>
<feature type="domain" description="Cupin type-2" evidence="1">
    <location>
        <begin position="31"/>
        <end position="96"/>
    </location>
</feature>
<accession>A0A964T8T9</accession>
<evidence type="ECO:0000259" key="1">
    <source>
        <dbReference type="Pfam" id="PF07883"/>
    </source>
</evidence>
<dbReference type="InterPro" id="IPR011051">
    <property type="entry name" value="RmlC_Cupin_sf"/>
</dbReference>
<dbReference type="EMBL" id="JAAABI010000001">
    <property type="protein sequence ID" value="NAY90343.1"/>
    <property type="molecule type" value="Genomic_DNA"/>
</dbReference>
<evidence type="ECO:0000313" key="2">
    <source>
        <dbReference type="EMBL" id="NAY90343.1"/>
    </source>
</evidence>
<proteinExistence type="predicted"/>
<reference evidence="2" key="1">
    <citation type="submission" date="2020-01" db="EMBL/GenBank/DDBJ databases">
        <title>Muricauda ochracea sp. nov., isolated from a tidal flat of Garorim bay in Korea.</title>
        <authorList>
            <person name="Kim D."/>
            <person name="Yoo Y."/>
            <person name="Kim J.-J."/>
        </authorList>
    </citation>
    <scope>NUCLEOTIDE SEQUENCE</scope>
    <source>
        <strain evidence="2">JGD-17</strain>
    </source>
</reference>
<dbReference type="Pfam" id="PF07883">
    <property type="entry name" value="Cupin_2"/>
    <property type="match status" value="1"/>
</dbReference>
<dbReference type="InterPro" id="IPR013096">
    <property type="entry name" value="Cupin_2"/>
</dbReference>
<evidence type="ECO:0000313" key="3">
    <source>
        <dbReference type="Proteomes" id="UP000667650"/>
    </source>
</evidence>
<protein>
    <submittedName>
        <fullName evidence="2">Cupin domain-containing protein</fullName>
    </submittedName>
</protein>